<keyword evidence="1" id="KW-0472">Membrane</keyword>
<reference evidence="2 3" key="1">
    <citation type="journal article" date="2017" name="Int. J. Syst. Evol. Microbiol.">
        <title>Mucilaginibacterpsychrotolerans sp. nov., isolated from peatlands.</title>
        <authorList>
            <person name="Deng Y."/>
            <person name="Shen L."/>
            <person name="Xu B."/>
            <person name="Liu Y."/>
            <person name="Gu Z."/>
            <person name="Liu H."/>
            <person name="Zhou Y."/>
        </authorList>
    </citation>
    <scope>NUCLEOTIDE SEQUENCE [LARGE SCALE GENOMIC DNA]</scope>
    <source>
        <strain evidence="2 3">NH7-4</strain>
    </source>
</reference>
<keyword evidence="3" id="KW-1185">Reference proteome</keyword>
<dbReference type="RefSeq" id="WP_133234194.1">
    <property type="nucleotide sequence ID" value="NZ_SOZE01000025.1"/>
</dbReference>
<dbReference type="Proteomes" id="UP000297540">
    <property type="component" value="Unassembled WGS sequence"/>
</dbReference>
<comment type="caution">
    <text evidence="2">The sequence shown here is derived from an EMBL/GenBank/DDBJ whole genome shotgun (WGS) entry which is preliminary data.</text>
</comment>
<feature type="transmembrane region" description="Helical" evidence="1">
    <location>
        <begin position="21"/>
        <end position="41"/>
    </location>
</feature>
<gene>
    <name evidence="2" type="ORF">E2R66_20390</name>
</gene>
<evidence type="ECO:0000313" key="3">
    <source>
        <dbReference type="Proteomes" id="UP000297540"/>
    </source>
</evidence>
<sequence length="137" mass="15147">MQEAQKKYLKEEQAKKKKAKSSVWILVAFGAIFVVILIKIATSNSVSVFSGLPDSDAAYAIAKVYIRPTVLASSVSFHDDEYRFAKKSDSVYVIKSSYSAVTSSGEKTTTNFTISLKYMGGAGNREESWKLLDLNQE</sequence>
<dbReference type="OrthoDB" id="799349at2"/>
<name>A0A4Y8S8E8_9SPHI</name>
<evidence type="ECO:0000313" key="2">
    <source>
        <dbReference type="EMBL" id="TFF34931.1"/>
    </source>
</evidence>
<protein>
    <submittedName>
        <fullName evidence="2">Uncharacterized protein</fullName>
    </submittedName>
</protein>
<keyword evidence="1" id="KW-1133">Transmembrane helix</keyword>
<accession>A0A4Y8S8E8</accession>
<organism evidence="2 3">
    <name type="scientific">Mucilaginibacter psychrotolerans</name>
    <dbReference type="NCBI Taxonomy" id="1524096"/>
    <lineage>
        <taxon>Bacteria</taxon>
        <taxon>Pseudomonadati</taxon>
        <taxon>Bacteroidota</taxon>
        <taxon>Sphingobacteriia</taxon>
        <taxon>Sphingobacteriales</taxon>
        <taxon>Sphingobacteriaceae</taxon>
        <taxon>Mucilaginibacter</taxon>
    </lineage>
</organism>
<proteinExistence type="predicted"/>
<dbReference type="AlphaFoldDB" id="A0A4Y8S8E8"/>
<dbReference type="EMBL" id="SOZE01000025">
    <property type="protein sequence ID" value="TFF34931.1"/>
    <property type="molecule type" value="Genomic_DNA"/>
</dbReference>
<evidence type="ECO:0000256" key="1">
    <source>
        <dbReference type="SAM" id="Phobius"/>
    </source>
</evidence>
<keyword evidence="1" id="KW-0812">Transmembrane</keyword>